<sequence>MHLCGLLYSRGSKNFFKDVIDRKVDLSKILVKTDGTTFQKSKVLNSFPELISNNARLTKRGKFLFLDYNQF</sequence>
<evidence type="ECO:0000313" key="3">
    <source>
        <dbReference type="Proteomes" id="UP000004069"/>
    </source>
</evidence>
<feature type="domain" description="Phage-Barnase-EndoU-ColicinE5/D-RelE like nuclease 4" evidence="1">
    <location>
        <begin position="1"/>
        <end position="59"/>
    </location>
</feature>
<evidence type="ECO:0000313" key="2">
    <source>
        <dbReference type="EMBL" id="EFG56132.1"/>
    </source>
</evidence>
<keyword evidence="3" id="KW-1185">Reference proteome</keyword>
<comment type="caution">
    <text evidence="2">The sequence shown here is derived from an EMBL/GenBank/DDBJ whole genome shotgun (WGS) entry which is preliminary data.</text>
</comment>
<dbReference type="InterPro" id="IPR041420">
    <property type="entry name" value="PBECR4"/>
</dbReference>
<evidence type="ECO:0000259" key="1">
    <source>
        <dbReference type="Pfam" id="PF18813"/>
    </source>
</evidence>
<protein>
    <recommendedName>
        <fullName evidence="1">Phage-Barnase-EndoU-ColicinE5/D-RelE like nuclease 4 domain-containing protein</fullName>
    </recommendedName>
</protein>
<dbReference type="AlphaFoldDB" id="D4YRQ2"/>
<name>D4YRQ2_9LACO</name>
<dbReference type="Proteomes" id="UP000004069">
    <property type="component" value="Unassembled WGS sequence"/>
</dbReference>
<dbReference type="Pfam" id="PF18813">
    <property type="entry name" value="PBECR4"/>
    <property type="match status" value="1"/>
</dbReference>
<reference evidence="2 3" key="1">
    <citation type="submission" date="2010-04" db="EMBL/GenBank/DDBJ databases">
        <authorList>
            <person name="Muzny D."/>
            <person name="Qin X."/>
            <person name="Deng J."/>
            <person name="Jiang H."/>
            <person name="Liu Y."/>
            <person name="Qu J."/>
            <person name="Song X.-Z."/>
            <person name="Zhang L."/>
            <person name="Thornton R."/>
            <person name="Coyle M."/>
            <person name="Francisco L."/>
            <person name="Jackson L."/>
            <person name="Javaid M."/>
            <person name="Korchina V."/>
            <person name="Kovar C."/>
            <person name="Mata R."/>
            <person name="Mathew T."/>
            <person name="Ngo R."/>
            <person name="Nguyen L."/>
            <person name="Nguyen N."/>
            <person name="Okwuonu G."/>
            <person name="Ongeri F."/>
            <person name="Pham C."/>
            <person name="Simmons D."/>
            <person name="Wilczek-Boney K."/>
            <person name="Hale W."/>
            <person name="Jakkamsetti A."/>
            <person name="Pham P."/>
            <person name="Ruth R."/>
            <person name="San Lucas F."/>
            <person name="Warren J."/>
            <person name="Zhang J."/>
            <person name="Zhao Z."/>
            <person name="Zhou C."/>
            <person name="Zhu D."/>
            <person name="Lee S."/>
            <person name="Bess C."/>
            <person name="Blankenburg K."/>
            <person name="Forbes L."/>
            <person name="Fu Q."/>
            <person name="Gubbala S."/>
            <person name="Hirani K."/>
            <person name="Jayaseelan J.C."/>
            <person name="Lara F."/>
            <person name="Munidasa M."/>
            <person name="Palculict T."/>
            <person name="Patil S."/>
            <person name="Pu L.-L."/>
            <person name="Saada N."/>
            <person name="Tang L."/>
            <person name="Weissenberger G."/>
            <person name="Zhu Y."/>
            <person name="Hemphill L."/>
            <person name="Shang Y."/>
            <person name="Youmans B."/>
            <person name="Ayvaz T."/>
            <person name="Ross M."/>
            <person name="Santibanez J."/>
            <person name="Aqrawi P."/>
            <person name="Gross S."/>
            <person name="Joshi V."/>
            <person name="Fowler G."/>
            <person name="Nazareth L."/>
            <person name="Reid J."/>
            <person name="Worley K."/>
            <person name="Petrosino J."/>
            <person name="Highlander S."/>
            <person name="Gibbs R."/>
        </authorList>
    </citation>
    <scope>NUCLEOTIDE SEQUENCE [LARGE SCALE GENOMIC DNA]</scope>
    <source>
        <strain evidence="2 3">DSM 11664</strain>
    </source>
</reference>
<proteinExistence type="predicted"/>
<gene>
    <name evidence="2" type="ORF">HMPREF0493_0180</name>
</gene>
<dbReference type="eggNOG" id="ENOG502Z8J8">
    <property type="taxonomic scope" value="Bacteria"/>
</dbReference>
<organism evidence="2 3">
    <name type="scientific">Lactobacillus amylolyticus DSM 11664</name>
    <dbReference type="NCBI Taxonomy" id="585524"/>
    <lineage>
        <taxon>Bacteria</taxon>
        <taxon>Bacillati</taxon>
        <taxon>Bacillota</taxon>
        <taxon>Bacilli</taxon>
        <taxon>Lactobacillales</taxon>
        <taxon>Lactobacillaceae</taxon>
        <taxon>Lactobacillus</taxon>
    </lineage>
</organism>
<dbReference type="EMBL" id="ADNY01000010">
    <property type="protein sequence ID" value="EFG56132.1"/>
    <property type="molecule type" value="Genomic_DNA"/>
</dbReference>
<accession>D4YRQ2</accession>